<dbReference type="Pfam" id="PF05380">
    <property type="entry name" value="Peptidase_A17"/>
    <property type="match status" value="1"/>
</dbReference>
<name>A0A6S7IBC9_PARCT</name>
<dbReference type="AlphaFoldDB" id="A0A6S7IBC9"/>
<accession>A0A6S7IBC9</accession>
<reference evidence="2" key="1">
    <citation type="submission" date="2020-04" db="EMBL/GenBank/DDBJ databases">
        <authorList>
            <person name="Alioto T."/>
            <person name="Alioto T."/>
            <person name="Gomez Garrido J."/>
        </authorList>
    </citation>
    <scope>NUCLEOTIDE SEQUENCE</scope>
    <source>
        <strain evidence="2">A484AB</strain>
    </source>
</reference>
<dbReference type="PANTHER" id="PTHR47331">
    <property type="entry name" value="PHD-TYPE DOMAIN-CONTAINING PROTEIN"/>
    <property type="match status" value="1"/>
</dbReference>
<dbReference type="InterPro" id="IPR040676">
    <property type="entry name" value="DUF5641"/>
</dbReference>
<evidence type="ECO:0000313" key="3">
    <source>
        <dbReference type="Proteomes" id="UP001152795"/>
    </source>
</evidence>
<gene>
    <name evidence="2" type="ORF">PACLA_8A084251</name>
</gene>
<proteinExistence type="predicted"/>
<dbReference type="Proteomes" id="UP001152795">
    <property type="component" value="Unassembled WGS sequence"/>
</dbReference>
<evidence type="ECO:0000313" key="2">
    <source>
        <dbReference type="EMBL" id="CAB4001198.1"/>
    </source>
</evidence>
<comment type="caution">
    <text evidence="2">The sequence shown here is derived from an EMBL/GenBank/DDBJ whole genome shotgun (WGS) entry which is preliminary data.</text>
</comment>
<evidence type="ECO:0000259" key="1">
    <source>
        <dbReference type="Pfam" id="PF18701"/>
    </source>
</evidence>
<dbReference type="Pfam" id="PF18701">
    <property type="entry name" value="DUF5641"/>
    <property type="match status" value="1"/>
</dbReference>
<dbReference type="InterPro" id="IPR008042">
    <property type="entry name" value="Retrotrans_Pao"/>
</dbReference>
<dbReference type="EMBL" id="CACRXK020004024">
    <property type="protein sequence ID" value="CAB4001198.1"/>
    <property type="molecule type" value="Genomic_DNA"/>
</dbReference>
<organism evidence="2 3">
    <name type="scientific">Paramuricea clavata</name>
    <name type="common">Red gorgonian</name>
    <name type="synonym">Violescent sea-whip</name>
    <dbReference type="NCBI Taxonomy" id="317549"/>
    <lineage>
        <taxon>Eukaryota</taxon>
        <taxon>Metazoa</taxon>
        <taxon>Cnidaria</taxon>
        <taxon>Anthozoa</taxon>
        <taxon>Octocorallia</taxon>
        <taxon>Malacalcyonacea</taxon>
        <taxon>Plexauridae</taxon>
        <taxon>Paramuricea</taxon>
    </lineage>
</organism>
<keyword evidence="3" id="KW-1185">Reference proteome</keyword>
<protein>
    <recommendedName>
        <fullName evidence="1">DUF5641 domain-containing protein</fullName>
    </recommendedName>
</protein>
<feature type="domain" description="DUF5641" evidence="1">
    <location>
        <begin position="287"/>
        <end position="336"/>
    </location>
</feature>
<dbReference type="OrthoDB" id="8123403at2759"/>
<sequence length="342" mass="39188">MSKTRVAPLSQTSIPRLELLSALILARLMAKVMSALQSVIDIDIIKCWTDSITALFWIQGKEKEWKTFVENRVNEIRSLVPVECWSHTPGRDNPADIPSRGAKASQLQTSDTWFHGPSWLVCDEGEWPASKPLSQPSDECNQELKLNRGGLSTTSLANTQVNLTYLLDPKRVSRFHKLLRITAYVLRFINHIQRKPYSTGSPRTAEIKAAEIIWTNEAQRDMDIKQLERQLGLFKDENQVIRDDIEEAITPAHLIIGRRLLNLPDGVVREENFDGESGKEAVQRRATYVAKKIQHFWQRWKREYLVDIREFHRPKKGNTSTSPVQVGDIVSIRDESQLQRGL</sequence>